<dbReference type="GO" id="GO:0008135">
    <property type="term" value="F:translation factor activity, RNA binding"/>
    <property type="evidence" value="ECO:0007669"/>
    <property type="project" value="TreeGrafter"/>
</dbReference>
<dbReference type="InterPro" id="IPR034819">
    <property type="entry name" value="CPEB"/>
</dbReference>
<dbReference type="InterPro" id="IPR012677">
    <property type="entry name" value="Nucleotide-bd_a/b_plait_sf"/>
</dbReference>
<dbReference type="GO" id="GO:0005737">
    <property type="term" value="C:cytoplasm"/>
    <property type="evidence" value="ECO:0007669"/>
    <property type="project" value="TreeGrafter"/>
</dbReference>
<keyword evidence="2" id="KW-1185">Reference proteome</keyword>
<dbReference type="AlphaFoldDB" id="A0A0M3IW60"/>
<evidence type="ECO:0000313" key="3">
    <source>
        <dbReference type="WBParaSite" id="ALUE_0002298801-mRNA-1"/>
    </source>
</evidence>
<dbReference type="GO" id="GO:0043022">
    <property type="term" value="F:ribosome binding"/>
    <property type="evidence" value="ECO:0007669"/>
    <property type="project" value="TreeGrafter"/>
</dbReference>
<evidence type="ECO:0000259" key="1">
    <source>
        <dbReference type="Pfam" id="PF16367"/>
    </source>
</evidence>
<evidence type="ECO:0000313" key="2">
    <source>
        <dbReference type="Proteomes" id="UP000036681"/>
    </source>
</evidence>
<dbReference type="GO" id="GO:0045202">
    <property type="term" value="C:synapse"/>
    <property type="evidence" value="ECO:0007669"/>
    <property type="project" value="TreeGrafter"/>
</dbReference>
<reference evidence="3" key="1">
    <citation type="submission" date="2017-02" db="UniProtKB">
        <authorList>
            <consortium name="WormBaseParasite"/>
        </authorList>
    </citation>
    <scope>IDENTIFICATION</scope>
</reference>
<dbReference type="PANTHER" id="PTHR12566:SF12">
    <property type="entry name" value="TRANSLATIONAL REGULATOR ORB2"/>
    <property type="match status" value="1"/>
</dbReference>
<protein>
    <submittedName>
        <fullName evidence="3">RRM domain-containing protein</fullName>
    </submittedName>
</protein>
<dbReference type="GO" id="GO:0000900">
    <property type="term" value="F:mRNA regulatory element binding translation repressor activity"/>
    <property type="evidence" value="ECO:0007669"/>
    <property type="project" value="TreeGrafter"/>
</dbReference>
<organism evidence="2 3">
    <name type="scientific">Ascaris lumbricoides</name>
    <name type="common">Giant roundworm</name>
    <dbReference type="NCBI Taxonomy" id="6252"/>
    <lineage>
        <taxon>Eukaryota</taxon>
        <taxon>Metazoa</taxon>
        <taxon>Ecdysozoa</taxon>
        <taxon>Nematoda</taxon>
        <taxon>Chromadorea</taxon>
        <taxon>Rhabditida</taxon>
        <taxon>Spirurina</taxon>
        <taxon>Ascaridomorpha</taxon>
        <taxon>Ascaridoidea</taxon>
        <taxon>Ascarididae</taxon>
        <taxon>Ascaris</taxon>
    </lineage>
</organism>
<dbReference type="GO" id="GO:2000766">
    <property type="term" value="P:negative regulation of cytoplasmic translation"/>
    <property type="evidence" value="ECO:0007669"/>
    <property type="project" value="TreeGrafter"/>
</dbReference>
<dbReference type="PANTHER" id="PTHR12566">
    <property type="entry name" value="CYTOPLASMIC POLYADENYLATION ELEMENT BINDING PROTEIN CPEB"/>
    <property type="match status" value="1"/>
</dbReference>
<accession>A0A0M3IW60</accession>
<dbReference type="GO" id="GO:0043005">
    <property type="term" value="C:neuron projection"/>
    <property type="evidence" value="ECO:0007669"/>
    <property type="project" value="TreeGrafter"/>
</dbReference>
<dbReference type="Pfam" id="PF16367">
    <property type="entry name" value="RRM_7"/>
    <property type="match status" value="1"/>
</dbReference>
<dbReference type="GO" id="GO:0005634">
    <property type="term" value="C:nucleus"/>
    <property type="evidence" value="ECO:0007669"/>
    <property type="project" value="TreeGrafter"/>
</dbReference>
<proteinExistence type="predicted"/>
<dbReference type="GO" id="GO:0003730">
    <property type="term" value="F:mRNA 3'-UTR binding"/>
    <property type="evidence" value="ECO:0007669"/>
    <property type="project" value="InterPro"/>
</dbReference>
<dbReference type="WBParaSite" id="ALUE_0002298801-mRNA-1">
    <property type="protein sequence ID" value="ALUE_0002298801-mRNA-1"/>
    <property type="gene ID" value="ALUE_0002298801"/>
</dbReference>
<dbReference type="Proteomes" id="UP000036681">
    <property type="component" value="Unplaced"/>
</dbReference>
<name>A0A0M3IW60_ASCLU</name>
<feature type="domain" description="RRM" evidence="1">
    <location>
        <begin position="2"/>
        <end position="47"/>
    </location>
</feature>
<dbReference type="Gene3D" id="3.30.70.330">
    <property type="match status" value="1"/>
</dbReference>
<dbReference type="InterPro" id="IPR000504">
    <property type="entry name" value="RRM_dom"/>
</dbReference>
<sequence>MKGYVFIVFDDERSVRRLVNHCHRDGNDYYLLVSSPTMRNKPVQVRPWRLADINYELRGDMILDVRRTVFIGGVPRPTRAGSLFIETNLTMKGQYNSNSLSSAQ</sequence>